<evidence type="ECO:0000256" key="1">
    <source>
        <dbReference type="ARBA" id="ARBA00022443"/>
    </source>
</evidence>
<dbReference type="InterPro" id="IPR036028">
    <property type="entry name" value="SH3-like_dom_sf"/>
</dbReference>
<gene>
    <name evidence="3" type="ORF">J5837_02070</name>
</gene>
<dbReference type="CDD" id="cd00174">
    <property type="entry name" value="SH3"/>
    <property type="match status" value="1"/>
</dbReference>
<dbReference type="PIRSF" id="PIRSF034961">
    <property type="entry name" value="UCP034961_SH3_2"/>
    <property type="match status" value="1"/>
</dbReference>
<dbReference type="Pfam" id="PF00018">
    <property type="entry name" value="SH3_1"/>
    <property type="match status" value="1"/>
</dbReference>
<dbReference type="EMBL" id="JAGKTC010000001">
    <property type="protein sequence ID" value="MBP3983197.1"/>
    <property type="molecule type" value="Genomic_DNA"/>
</dbReference>
<organism evidence="3 4">
    <name type="scientific">Pseudoxanthomonas helianthi</name>
    <dbReference type="NCBI Taxonomy" id="1453541"/>
    <lineage>
        <taxon>Bacteria</taxon>
        <taxon>Pseudomonadati</taxon>
        <taxon>Pseudomonadota</taxon>
        <taxon>Gammaproteobacteria</taxon>
        <taxon>Lysobacterales</taxon>
        <taxon>Lysobacteraceae</taxon>
        <taxon>Pseudoxanthomonas</taxon>
    </lineage>
</organism>
<keyword evidence="1" id="KW-0728">SH3 domain</keyword>
<keyword evidence="4" id="KW-1185">Reference proteome</keyword>
<proteinExistence type="predicted"/>
<dbReference type="InterPro" id="IPR001452">
    <property type="entry name" value="SH3_domain"/>
</dbReference>
<accession>A0A940X0Y0</accession>
<dbReference type="Gene3D" id="2.30.30.40">
    <property type="entry name" value="SH3 Domains"/>
    <property type="match status" value="1"/>
</dbReference>
<evidence type="ECO:0000259" key="2">
    <source>
        <dbReference type="PROSITE" id="PS50002"/>
    </source>
</evidence>
<dbReference type="RefSeq" id="WP_210535057.1">
    <property type="nucleotide sequence ID" value="NZ_JAGKTC010000001.1"/>
</dbReference>
<name>A0A940X0Y0_9GAMM</name>
<reference evidence="3" key="1">
    <citation type="journal article" date="2016" name="Int. J. Syst. Evol. Microbiol.">
        <title>Pseudoxanthomonas helianthi sp. nov., isolated from roots of Jerusalem artichoke (Helianthus tuberosus).</title>
        <authorList>
            <person name="Kittiwongwattana C."/>
            <person name="Thawai C."/>
        </authorList>
    </citation>
    <scope>NUCLEOTIDE SEQUENCE</scope>
    <source>
        <strain evidence="3">110414</strain>
    </source>
</reference>
<dbReference type="Proteomes" id="UP000673447">
    <property type="component" value="Unassembled WGS sequence"/>
</dbReference>
<dbReference type="PROSITE" id="PS50002">
    <property type="entry name" value="SH3"/>
    <property type="match status" value="1"/>
</dbReference>
<sequence>MKRARVVVAHHAPEHAPIRVAKGDTVTLGERDIDWPDFVWTTLAQGIGGWIPSTLFDRESGEAVAQDDYDTRELDTEVGEILTLHREQAAWWWAENARGEQGWVPARAIEFIEENPA</sequence>
<feature type="domain" description="SH3" evidence="2">
    <location>
        <begin position="58"/>
        <end position="114"/>
    </location>
</feature>
<reference evidence="3" key="2">
    <citation type="submission" date="2021-03" db="EMBL/GenBank/DDBJ databases">
        <authorList>
            <person name="Cao W."/>
        </authorList>
    </citation>
    <scope>NUCLEOTIDE SEQUENCE</scope>
    <source>
        <strain evidence="3">110414</strain>
    </source>
</reference>
<evidence type="ECO:0000313" key="3">
    <source>
        <dbReference type="EMBL" id="MBP3983197.1"/>
    </source>
</evidence>
<dbReference type="SUPFAM" id="SSF50044">
    <property type="entry name" value="SH3-domain"/>
    <property type="match status" value="1"/>
</dbReference>
<evidence type="ECO:0000313" key="4">
    <source>
        <dbReference type="Proteomes" id="UP000673447"/>
    </source>
</evidence>
<comment type="caution">
    <text evidence="3">The sequence shown here is derived from an EMBL/GenBank/DDBJ whole genome shotgun (WGS) entry which is preliminary data.</text>
</comment>
<dbReference type="InterPro" id="IPR014593">
    <property type="entry name" value="UCP034961_SH3_2"/>
</dbReference>
<protein>
    <submittedName>
        <fullName evidence="3">SH3 domain-containing protein</fullName>
    </submittedName>
</protein>
<dbReference type="SMART" id="SM00326">
    <property type="entry name" value="SH3"/>
    <property type="match status" value="2"/>
</dbReference>
<dbReference type="AlphaFoldDB" id="A0A940X0Y0"/>